<organism evidence="2 3">
    <name type="scientific">Pleurodeles waltl</name>
    <name type="common">Iberian ribbed newt</name>
    <dbReference type="NCBI Taxonomy" id="8319"/>
    <lineage>
        <taxon>Eukaryota</taxon>
        <taxon>Metazoa</taxon>
        <taxon>Chordata</taxon>
        <taxon>Craniata</taxon>
        <taxon>Vertebrata</taxon>
        <taxon>Euteleostomi</taxon>
        <taxon>Amphibia</taxon>
        <taxon>Batrachia</taxon>
        <taxon>Caudata</taxon>
        <taxon>Salamandroidea</taxon>
        <taxon>Salamandridae</taxon>
        <taxon>Pleurodelinae</taxon>
        <taxon>Pleurodeles</taxon>
    </lineage>
</organism>
<dbReference type="Proteomes" id="UP001066276">
    <property type="component" value="Chromosome 7"/>
</dbReference>
<proteinExistence type="predicted"/>
<dbReference type="AlphaFoldDB" id="A0AAV7PKK4"/>
<evidence type="ECO:0000313" key="2">
    <source>
        <dbReference type="EMBL" id="KAJ1127712.1"/>
    </source>
</evidence>
<name>A0AAV7PKK4_PLEWA</name>
<reference evidence="2" key="1">
    <citation type="journal article" date="2022" name="bioRxiv">
        <title>Sequencing and chromosome-scale assembly of the giantPleurodeles waltlgenome.</title>
        <authorList>
            <person name="Brown T."/>
            <person name="Elewa A."/>
            <person name="Iarovenko S."/>
            <person name="Subramanian E."/>
            <person name="Araus A.J."/>
            <person name="Petzold A."/>
            <person name="Susuki M."/>
            <person name="Suzuki K.-i.T."/>
            <person name="Hayashi T."/>
            <person name="Toyoda A."/>
            <person name="Oliveira C."/>
            <person name="Osipova E."/>
            <person name="Leigh N.D."/>
            <person name="Simon A."/>
            <person name="Yun M.H."/>
        </authorList>
    </citation>
    <scope>NUCLEOTIDE SEQUENCE</scope>
    <source>
        <strain evidence="2">20211129_DDA</strain>
        <tissue evidence="2">Liver</tissue>
    </source>
</reference>
<protein>
    <submittedName>
        <fullName evidence="2">Uncharacterized protein</fullName>
    </submittedName>
</protein>
<evidence type="ECO:0000256" key="1">
    <source>
        <dbReference type="SAM" id="MobiDB-lite"/>
    </source>
</evidence>
<dbReference type="EMBL" id="JANPWB010000011">
    <property type="protein sequence ID" value="KAJ1127712.1"/>
    <property type="molecule type" value="Genomic_DNA"/>
</dbReference>
<sequence>MGREAVAGSGLHCGEEASDAPDRSELPRVSIAGRELLRPPKLRRGIPSSPSAPGGSHGSLKPRETTREESGAAPRGSVIGAPENRRELGTRRTECPRLESGNSRASLEVVRPGDLEVGVIVP</sequence>
<gene>
    <name evidence="2" type="ORF">NDU88_006105</name>
</gene>
<comment type="caution">
    <text evidence="2">The sequence shown here is derived from an EMBL/GenBank/DDBJ whole genome shotgun (WGS) entry which is preliminary data.</text>
</comment>
<keyword evidence="3" id="KW-1185">Reference proteome</keyword>
<evidence type="ECO:0000313" key="3">
    <source>
        <dbReference type="Proteomes" id="UP001066276"/>
    </source>
</evidence>
<feature type="region of interest" description="Disordered" evidence="1">
    <location>
        <begin position="1"/>
        <end position="105"/>
    </location>
</feature>
<accession>A0AAV7PKK4</accession>
<feature type="compositionally biased region" description="Basic and acidic residues" evidence="1">
    <location>
        <begin position="61"/>
        <end position="70"/>
    </location>
</feature>
<feature type="compositionally biased region" description="Basic and acidic residues" evidence="1">
    <location>
        <begin position="83"/>
        <end position="97"/>
    </location>
</feature>